<feature type="transmembrane region" description="Helical" evidence="1">
    <location>
        <begin position="426"/>
        <end position="446"/>
    </location>
</feature>
<keyword evidence="1" id="KW-0812">Transmembrane</keyword>
<dbReference type="AlphaFoldDB" id="A0A2W4WB01"/>
<feature type="transmembrane region" description="Helical" evidence="1">
    <location>
        <begin position="174"/>
        <end position="194"/>
    </location>
</feature>
<feature type="transmembrane region" description="Helical" evidence="1">
    <location>
        <begin position="453"/>
        <end position="474"/>
    </location>
</feature>
<feature type="transmembrane region" description="Helical" evidence="1">
    <location>
        <begin position="64"/>
        <end position="81"/>
    </location>
</feature>
<feature type="transmembrane region" description="Helical" evidence="1">
    <location>
        <begin position="12"/>
        <end position="32"/>
    </location>
</feature>
<feature type="transmembrane region" description="Helical" evidence="1">
    <location>
        <begin position="38"/>
        <end position="57"/>
    </location>
</feature>
<reference evidence="2 3" key="2">
    <citation type="submission" date="2018-06" db="EMBL/GenBank/DDBJ databases">
        <title>Metagenomic assembly of (sub)arctic Cyanobacteria and their associated microbiome from non-axenic cultures.</title>
        <authorList>
            <person name="Baurain D."/>
        </authorList>
    </citation>
    <scope>NUCLEOTIDE SEQUENCE [LARGE SCALE GENOMIC DNA]</scope>
    <source>
        <strain evidence="2">ULC129bin1</strain>
    </source>
</reference>
<accession>A0A2W4WB01</accession>
<feature type="transmembrane region" description="Helical" evidence="1">
    <location>
        <begin position="389"/>
        <end position="420"/>
    </location>
</feature>
<feature type="transmembrane region" description="Helical" evidence="1">
    <location>
        <begin position="245"/>
        <end position="262"/>
    </location>
</feature>
<keyword evidence="1" id="KW-0472">Membrane</keyword>
<evidence type="ECO:0000256" key="1">
    <source>
        <dbReference type="SAM" id="Phobius"/>
    </source>
</evidence>
<feature type="transmembrane region" description="Helical" evidence="1">
    <location>
        <begin position="206"/>
        <end position="239"/>
    </location>
</feature>
<protein>
    <recommendedName>
        <fullName evidence="4">O-antigen polymerase</fullName>
    </recommendedName>
</protein>
<gene>
    <name evidence="2" type="ORF">DCF25_12570</name>
</gene>
<sequence>MNSLPLLEKQKKGNLESIFWVLATVLIIYELFVETESFWLNAICILVTILALLPSYLWAAGKALGLPIFPMFAITFIWTYALPLISDNPNVLGYSVDQRLFAGFTTLSFLAVGCVVWFRLVRKAPVPRSSYRLLTGTKSNKIFFLALLASVFFNIASVAGWLGVLGLNGGSFSLLRNTIIAFTALSSFVLSYKLGKGELTKQESSAIVLLLIGFMISSTLSFLLITSATVFLSSVAAFTIGRRKVPIVLLLTVVLCFSFLHAGKAEMRSRYWGAYGQSSYIQPWQYPVVYAEWVSSSIEETSFRGEENSYSSGAGQTFSDRASVVQMLMMAQSLSPQTVPFLNGYTYQILPEMVVPRLFYPQKPWSHEGTFRLNIHYGRQSREQARRATIAWGLLAEAYANFGYFGCMGLATILGLAYGFVGRLSINAPILSLQSLVAVFLMTYAIQSEWTAGVYVAALSQHAVVLAAMAIFLMKEKPNEQLTRFNQYSAALSSFGTRNR</sequence>
<comment type="caution">
    <text evidence="2">The sequence shown here is derived from an EMBL/GenBank/DDBJ whole genome shotgun (WGS) entry which is preliminary data.</text>
</comment>
<proteinExistence type="predicted"/>
<feature type="transmembrane region" description="Helical" evidence="1">
    <location>
        <begin position="101"/>
        <end position="121"/>
    </location>
</feature>
<dbReference type="Proteomes" id="UP000249354">
    <property type="component" value="Unassembled WGS sequence"/>
</dbReference>
<reference evidence="3" key="1">
    <citation type="submission" date="2018-04" db="EMBL/GenBank/DDBJ databases">
        <authorList>
            <person name="Cornet L."/>
        </authorList>
    </citation>
    <scope>NUCLEOTIDE SEQUENCE [LARGE SCALE GENOMIC DNA]</scope>
</reference>
<name>A0A2W4WB01_9CYAN</name>
<evidence type="ECO:0000313" key="3">
    <source>
        <dbReference type="Proteomes" id="UP000249354"/>
    </source>
</evidence>
<evidence type="ECO:0000313" key="2">
    <source>
        <dbReference type="EMBL" id="PZO16388.1"/>
    </source>
</evidence>
<dbReference type="EMBL" id="QBMC01000081">
    <property type="protein sequence ID" value="PZO16388.1"/>
    <property type="molecule type" value="Genomic_DNA"/>
</dbReference>
<evidence type="ECO:0008006" key="4">
    <source>
        <dbReference type="Google" id="ProtNLM"/>
    </source>
</evidence>
<organism evidence="2 3">
    <name type="scientific">Leptolyngbya foveolarum</name>
    <dbReference type="NCBI Taxonomy" id="47253"/>
    <lineage>
        <taxon>Bacteria</taxon>
        <taxon>Bacillati</taxon>
        <taxon>Cyanobacteriota</taxon>
        <taxon>Cyanophyceae</taxon>
        <taxon>Leptolyngbyales</taxon>
        <taxon>Leptolyngbyaceae</taxon>
        <taxon>Leptolyngbya group</taxon>
        <taxon>Leptolyngbya</taxon>
    </lineage>
</organism>
<keyword evidence="1" id="KW-1133">Transmembrane helix</keyword>
<feature type="transmembrane region" description="Helical" evidence="1">
    <location>
        <begin position="142"/>
        <end position="162"/>
    </location>
</feature>